<dbReference type="Proteomes" id="UP000001036">
    <property type="component" value="Chromosome"/>
</dbReference>
<feature type="transmembrane region" description="Helical" evidence="12">
    <location>
        <begin position="20"/>
        <end position="41"/>
    </location>
</feature>
<keyword evidence="8 12" id="KW-0812">Transmembrane</keyword>
<dbReference type="RefSeq" id="WP_012487673.1">
    <property type="nucleotide sequence ID" value="NC_010995.1"/>
</dbReference>
<dbReference type="Pfam" id="PF04995">
    <property type="entry name" value="CcmD"/>
    <property type="match status" value="1"/>
</dbReference>
<proteinExistence type="inferred from homology"/>
<gene>
    <name evidence="13" type="primary">ccmD</name>
    <name evidence="13" type="ordered locus">CJA_2066</name>
</gene>
<keyword evidence="14" id="KW-1185">Reference proteome</keyword>
<keyword evidence="6 12" id="KW-1003">Cell membrane</keyword>
<evidence type="ECO:0000256" key="2">
    <source>
        <dbReference type="ARBA" id="ARBA00004377"/>
    </source>
</evidence>
<evidence type="ECO:0000256" key="4">
    <source>
        <dbReference type="ARBA" id="ARBA00016461"/>
    </source>
</evidence>
<dbReference type="PANTHER" id="PTHR37531:SF1">
    <property type="entry name" value="HEME EXPORTER PROTEIN D"/>
    <property type="match status" value="1"/>
</dbReference>
<dbReference type="EMBL" id="CP000934">
    <property type="protein sequence ID" value="ACE86297.1"/>
    <property type="molecule type" value="Genomic_DNA"/>
</dbReference>
<evidence type="ECO:0000256" key="12">
    <source>
        <dbReference type="RuleBase" id="RU363101"/>
    </source>
</evidence>
<keyword evidence="9 12" id="KW-0201">Cytochrome c-type biogenesis</keyword>
<dbReference type="KEGG" id="cja:CJA_2066"/>
<evidence type="ECO:0000256" key="8">
    <source>
        <dbReference type="ARBA" id="ARBA00022692"/>
    </source>
</evidence>
<name>B3PIC6_CELJU</name>
<evidence type="ECO:0000256" key="11">
    <source>
        <dbReference type="ARBA" id="ARBA00023136"/>
    </source>
</evidence>
<keyword evidence="10 12" id="KW-1133">Transmembrane helix</keyword>
<evidence type="ECO:0000313" key="14">
    <source>
        <dbReference type="Proteomes" id="UP000001036"/>
    </source>
</evidence>
<dbReference type="GO" id="GO:0005886">
    <property type="term" value="C:plasma membrane"/>
    <property type="evidence" value="ECO:0007669"/>
    <property type="project" value="UniProtKB-SubCell"/>
</dbReference>
<comment type="subcellular location">
    <subcellularLocation>
        <location evidence="2 12">Cell inner membrane</location>
        <topology evidence="2 12">Single-pass membrane protein</topology>
    </subcellularLocation>
</comment>
<evidence type="ECO:0000256" key="10">
    <source>
        <dbReference type="ARBA" id="ARBA00022989"/>
    </source>
</evidence>
<evidence type="ECO:0000313" key="13">
    <source>
        <dbReference type="EMBL" id="ACE86297.1"/>
    </source>
</evidence>
<dbReference type="GO" id="GO:0017004">
    <property type="term" value="P:cytochrome complex assembly"/>
    <property type="evidence" value="ECO:0007669"/>
    <property type="project" value="UniProtKB-KW"/>
</dbReference>
<dbReference type="InterPro" id="IPR007078">
    <property type="entry name" value="Haem_export_protD_CcmD"/>
</dbReference>
<dbReference type="GO" id="GO:0015886">
    <property type="term" value="P:heme transport"/>
    <property type="evidence" value="ECO:0007669"/>
    <property type="project" value="InterPro"/>
</dbReference>
<reference evidence="13 14" key="1">
    <citation type="journal article" date="2008" name="J. Bacteriol.">
        <title>Insights into plant cell wall degradation from the genome sequence of the soil bacterium Cellvibrio japonicus.</title>
        <authorList>
            <person name="Deboy R.T."/>
            <person name="Mongodin E.F."/>
            <person name="Fouts D.E."/>
            <person name="Tailford L.E."/>
            <person name="Khouri H."/>
            <person name="Emerson J.B."/>
            <person name="Mohamoud Y."/>
            <person name="Watkins K."/>
            <person name="Henrissat B."/>
            <person name="Gilbert H.J."/>
            <person name="Nelson K.E."/>
        </authorList>
    </citation>
    <scope>NUCLEOTIDE SEQUENCE [LARGE SCALE GENOMIC DNA]</scope>
    <source>
        <strain evidence="13 14">Ueda107</strain>
    </source>
</reference>
<dbReference type="NCBIfam" id="TIGR03141">
    <property type="entry name" value="cytochro_ccmD"/>
    <property type="match status" value="1"/>
</dbReference>
<dbReference type="GO" id="GO:1903607">
    <property type="term" value="P:cytochrome c biosynthetic process"/>
    <property type="evidence" value="ECO:0007669"/>
    <property type="project" value="TreeGrafter"/>
</dbReference>
<keyword evidence="11 12" id="KW-0472">Membrane</keyword>
<dbReference type="PANTHER" id="PTHR37531">
    <property type="entry name" value="HEME EXPORTER PROTEIN D"/>
    <property type="match status" value="1"/>
</dbReference>
<organism evidence="13 14">
    <name type="scientific">Cellvibrio japonicus (strain Ueda107)</name>
    <name type="common">Pseudomonas fluorescens subsp. cellulosa</name>
    <dbReference type="NCBI Taxonomy" id="498211"/>
    <lineage>
        <taxon>Bacteria</taxon>
        <taxon>Pseudomonadati</taxon>
        <taxon>Pseudomonadota</taxon>
        <taxon>Gammaproteobacteria</taxon>
        <taxon>Cellvibrionales</taxon>
        <taxon>Cellvibrionaceae</taxon>
        <taxon>Cellvibrio</taxon>
    </lineage>
</organism>
<dbReference type="eggNOG" id="COG3114">
    <property type="taxonomic scope" value="Bacteria"/>
</dbReference>
<evidence type="ECO:0000256" key="5">
    <source>
        <dbReference type="ARBA" id="ARBA00022448"/>
    </source>
</evidence>
<evidence type="ECO:0000256" key="6">
    <source>
        <dbReference type="ARBA" id="ARBA00022475"/>
    </source>
</evidence>
<accession>B3PIC6</accession>
<comment type="function">
    <text evidence="1 12">Required for the export of heme to the periplasm for the biogenesis of c-type cytochromes.</text>
</comment>
<evidence type="ECO:0000256" key="3">
    <source>
        <dbReference type="ARBA" id="ARBA00008741"/>
    </source>
</evidence>
<dbReference type="STRING" id="498211.CJA_2066"/>
<keyword evidence="5 12" id="KW-0813">Transport</keyword>
<protein>
    <recommendedName>
        <fullName evidence="4 12">Heme exporter protein D</fullName>
    </recommendedName>
</protein>
<dbReference type="InterPro" id="IPR052075">
    <property type="entry name" value="Heme_exporter_D"/>
</dbReference>
<evidence type="ECO:0000256" key="7">
    <source>
        <dbReference type="ARBA" id="ARBA00022519"/>
    </source>
</evidence>
<comment type="similarity">
    <text evidence="3 12">Belongs to the CcmD/CycX/HelD family.</text>
</comment>
<sequence>MQFQFSDLVDFVAMNGHGPFVWAAYAITLVALAVLIVVPLVQQRRFVRAHRLQQKREQQERNQY</sequence>
<dbReference type="AlphaFoldDB" id="B3PIC6"/>
<dbReference type="HOGENOM" id="CLU_180892_4_1_6"/>
<evidence type="ECO:0000256" key="1">
    <source>
        <dbReference type="ARBA" id="ARBA00002442"/>
    </source>
</evidence>
<keyword evidence="7 12" id="KW-0997">Cell inner membrane</keyword>
<evidence type="ECO:0000256" key="9">
    <source>
        <dbReference type="ARBA" id="ARBA00022748"/>
    </source>
</evidence>